<dbReference type="InterPro" id="IPR023408">
    <property type="entry name" value="MscS_beta-dom_sf"/>
</dbReference>
<feature type="transmembrane region" description="Helical" evidence="8">
    <location>
        <begin position="216"/>
        <end position="241"/>
    </location>
</feature>
<evidence type="ECO:0000256" key="5">
    <source>
        <dbReference type="ARBA" id="ARBA00022989"/>
    </source>
</evidence>
<feature type="transmembrane region" description="Helical" evidence="8">
    <location>
        <begin position="253"/>
        <end position="276"/>
    </location>
</feature>
<dbReference type="InterPro" id="IPR011014">
    <property type="entry name" value="MscS_channel_TM-2"/>
</dbReference>
<proteinExistence type="inferred from homology"/>
<feature type="compositionally biased region" description="Acidic residues" evidence="7">
    <location>
        <begin position="584"/>
        <end position="597"/>
    </location>
</feature>
<dbReference type="PANTHER" id="PTHR30566">
    <property type="entry name" value="YNAI-RELATED MECHANOSENSITIVE ION CHANNEL"/>
    <property type="match status" value="1"/>
</dbReference>
<feature type="transmembrane region" description="Helical" evidence="8">
    <location>
        <begin position="296"/>
        <end position="318"/>
    </location>
</feature>
<keyword evidence="13" id="KW-1185">Reference proteome</keyword>
<evidence type="ECO:0000256" key="1">
    <source>
        <dbReference type="ARBA" id="ARBA00004651"/>
    </source>
</evidence>
<keyword evidence="9" id="KW-0732">Signal</keyword>
<dbReference type="InterPro" id="IPR049278">
    <property type="entry name" value="MS_channel_C"/>
</dbReference>
<dbReference type="RefSeq" id="WP_244021412.1">
    <property type="nucleotide sequence ID" value="NZ_JALHLF010000049.1"/>
</dbReference>
<evidence type="ECO:0000313" key="12">
    <source>
        <dbReference type="EMBL" id="MCJ2183529.1"/>
    </source>
</evidence>
<sequence length="609" mass="64356">MVWKTPLNRSARVFAGLRPALVAALTASVLAAPLGASLAQAATSPLQSVEAAVTGETSASSTPSASGTAATATTQAADPYGRETPRSMISALIERLADGDYKEAGNYFEDSANGTERAEQLEAVLNKGGSLNTFATLSDSPEGVLDDDLPASQEYVGNLGDKGKTPIMLTRSKAAGGTMIWRISRQTSDIVGRMNPKTTTLEDGGVEVAGASLKDWGILLGLAAAVFLGFQLLSGLVLLVARRLTRGSETSAAFSFAKAAMPPLSLFLATAVFQIWADSLPVSIVARQWMLKYIGIFAAIALTWFLMRLIDAISHVVIWRMETRGQRQVVSVVSLLRRAAKILLAFGVLVAILDTFGIDVTTGVAALGIGGIALALGAQKTVENLVGSISLIADKPVQIGDFCKIGDVLGTVEDIGIRSTRIRTLQRTVVTIPNGDLSTQKIENYARRDRFLFNPTIGVEYGIGSAKLLEAVETIESVLENHDRIARPGYRARFVAFGASSLDIAIFAYIEAADYDESLVIQQDLLLLIFARLERAGVGIAFPTRTLHLVREGSGEEDGAGSDAPLAAPRSRRAISRPAQPILDDPEDGGEDEDAEAETSGTVGPGPAA</sequence>
<feature type="domain" description="Mechanosensitive ion channel MscS C-terminal" evidence="11">
    <location>
        <begin position="456"/>
        <end position="540"/>
    </location>
</feature>
<dbReference type="SUPFAM" id="SSF82689">
    <property type="entry name" value="Mechanosensitive channel protein MscS (YggB), C-terminal domain"/>
    <property type="match status" value="1"/>
</dbReference>
<protein>
    <submittedName>
        <fullName evidence="12">Mechanosensitive ion channel family protein</fullName>
    </submittedName>
</protein>
<keyword evidence="6 8" id="KW-0472">Membrane</keyword>
<reference evidence="12" key="1">
    <citation type="submission" date="2022-03" db="EMBL/GenBank/DDBJ databases">
        <title>Identification of a novel bacterium isolated from mangrove sediments.</title>
        <authorList>
            <person name="Pan X."/>
        </authorList>
    </citation>
    <scope>NUCLEOTIDE SEQUENCE</scope>
    <source>
        <strain evidence="12">B1949</strain>
    </source>
</reference>
<comment type="caution">
    <text evidence="12">The sequence shown here is derived from an EMBL/GenBank/DDBJ whole genome shotgun (WGS) entry which is preliminary data.</text>
</comment>
<dbReference type="Pfam" id="PF00924">
    <property type="entry name" value="MS_channel_2nd"/>
    <property type="match status" value="1"/>
</dbReference>
<feature type="transmembrane region" description="Helical" evidence="8">
    <location>
        <begin position="339"/>
        <end position="358"/>
    </location>
</feature>
<dbReference type="InterPro" id="IPR006686">
    <property type="entry name" value="MscS_channel_CS"/>
</dbReference>
<evidence type="ECO:0000259" key="11">
    <source>
        <dbReference type="Pfam" id="PF21082"/>
    </source>
</evidence>
<dbReference type="InterPro" id="IPR006685">
    <property type="entry name" value="MscS_channel_2nd"/>
</dbReference>
<dbReference type="Proteomes" id="UP001162881">
    <property type="component" value="Unassembled WGS sequence"/>
</dbReference>
<feature type="region of interest" description="Disordered" evidence="7">
    <location>
        <begin position="552"/>
        <end position="609"/>
    </location>
</feature>
<organism evidence="12 13">
    <name type="scientific">Novosphingobium organovorum</name>
    <dbReference type="NCBI Taxonomy" id="2930092"/>
    <lineage>
        <taxon>Bacteria</taxon>
        <taxon>Pseudomonadati</taxon>
        <taxon>Pseudomonadota</taxon>
        <taxon>Alphaproteobacteria</taxon>
        <taxon>Sphingomonadales</taxon>
        <taxon>Sphingomonadaceae</taxon>
        <taxon>Novosphingobium</taxon>
    </lineage>
</organism>
<evidence type="ECO:0000256" key="7">
    <source>
        <dbReference type="SAM" id="MobiDB-lite"/>
    </source>
</evidence>
<dbReference type="PANTHER" id="PTHR30566:SF5">
    <property type="entry name" value="MECHANOSENSITIVE ION CHANNEL PROTEIN 1, MITOCHONDRIAL-RELATED"/>
    <property type="match status" value="1"/>
</dbReference>
<accession>A0ABT0BEP9</accession>
<dbReference type="PROSITE" id="PS01246">
    <property type="entry name" value="UPF0003"/>
    <property type="match status" value="1"/>
</dbReference>
<comment type="similarity">
    <text evidence="2">Belongs to the MscS (TC 1.A.23) family.</text>
</comment>
<dbReference type="Gene3D" id="1.10.287.1260">
    <property type="match status" value="1"/>
</dbReference>
<keyword evidence="4 8" id="KW-0812">Transmembrane</keyword>
<evidence type="ECO:0000256" key="6">
    <source>
        <dbReference type="ARBA" id="ARBA00023136"/>
    </source>
</evidence>
<feature type="compositionally biased region" description="Low complexity" evidence="7">
    <location>
        <begin position="54"/>
        <end position="77"/>
    </location>
</feature>
<dbReference type="Pfam" id="PF21082">
    <property type="entry name" value="MS_channel_3rd"/>
    <property type="match status" value="1"/>
</dbReference>
<evidence type="ECO:0000256" key="9">
    <source>
        <dbReference type="SAM" id="SignalP"/>
    </source>
</evidence>
<evidence type="ECO:0000256" key="3">
    <source>
        <dbReference type="ARBA" id="ARBA00022475"/>
    </source>
</evidence>
<dbReference type="Gene3D" id="2.30.30.60">
    <property type="match status" value="1"/>
</dbReference>
<keyword evidence="3" id="KW-1003">Cell membrane</keyword>
<gene>
    <name evidence="12" type="ORF">MTR62_12625</name>
</gene>
<feature type="domain" description="Mechanosensitive ion channel MscS" evidence="10">
    <location>
        <begin position="381"/>
        <end position="447"/>
    </location>
</feature>
<dbReference type="InterPro" id="IPR010920">
    <property type="entry name" value="LSM_dom_sf"/>
</dbReference>
<comment type="subcellular location">
    <subcellularLocation>
        <location evidence="1">Cell membrane</location>
        <topology evidence="1">Multi-pass membrane protein</topology>
    </subcellularLocation>
</comment>
<dbReference type="SUPFAM" id="SSF50182">
    <property type="entry name" value="Sm-like ribonucleoproteins"/>
    <property type="match status" value="1"/>
</dbReference>
<keyword evidence="5 8" id="KW-1133">Transmembrane helix</keyword>
<evidence type="ECO:0000256" key="8">
    <source>
        <dbReference type="SAM" id="Phobius"/>
    </source>
</evidence>
<evidence type="ECO:0000313" key="13">
    <source>
        <dbReference type="Proteomes" id="UP001162881"/>
    </source>
</evidence>
<dbReference type="Gene3D" id="3.30.70.100">
    <property type="match status" value="1"/>
</dbReference>
<feature type="signal peptide" evidence="9">
    <location>
        <begin position="1"/>
        <end position="31"/>
    </location>
</feature>
<feature type="chain" id="PRO_5046860278" evidence="9">
    <location>
        <begin position="32"/>
        <end position="609"/>
    </location>
</feature>
<feature type="region of interest" description="Disordered" evidence="7">
    <location>
        <begin position="54"/>
        <end position="83"/>
    </location>
</feature>
<dbReference type="InterPro" id="IPR011066">
    <property type="entry name" value="MscS_channel_C_sf"/>
</dbReference>
<evidence type="ECO:0000259" key="10">
    <source>
        <dbReference type="Pfam" id="PF00924"/>
    </source>
</evidence>
<dbReference type="SUPFAM" id="SSF82861">
    <property type="entry name" value="Mechanosensitive channel protein MscS (YggB), transmembrane region"/>
    <property type="match status" value="1"/>
</dbReference>
<dbReference type="EMBL" id="JALHLF010000049">
    <property type="protein sequence ID" value="MCJ2183529.1"/>
    <property type="molecule type" value="Genomic_DNA"/>
</dbReference>
<evidence type="ECO:0000256" key="4">
    <source>
        <dbReference type="ARBA" id="ARBA00022692"/>
    </source>
</evidence>
<name>A0ABT0BEP9_9SPHN</name>
<evidence type="ECO:0000256" key="2">
    <source>
        <dbReference type="ARBA" id="ARBA00008017"/>
    </source>
</evidence>